<dbReference type="STRING" id="572036.SAMN05661099_1095"/>
<reference evidence="2" key="1">
    <citation type="submission" date="2017-02" db="EMBL/GenBank/DDBJ databases">
        <authorList>
            <person name="Varghese N."/>
            <person name="Submissions S."/>
        </authorList>
    </citation>
    <scope>NUCLEOTIDE SEQUENCE [LARGE SCALE GENOMIC DNA]</scope>
    <source>
        <strain evidence="2">DSM 22385</strain>
    </source>
</reference>
<evidence type="ECO:0000313" key="1">
    <source>
        <dbReference type="EMBL" id="SKB39540.1"/>
    </source>
</evidence>
<name>A0A1T5AXQ8_9SPHI</name>
<dbReference type="EMBL" id="FUYR01000001">
    <property type="protein sequence ID" value="SKB39540.1"/>
    <property type="molecule type" value="Genomic_DNA"/>
</dbReference>
<sequence>MCAGSSKCPKINVGAVFRRATRLNKFRGYVLRGEISLLNTGFVIPTEGRNLYILHCLLVGLPKGGTYTLAIASRLTEHLKTRKTRRWSYVYSHHI</sequence>
<protein>
    <submittedName>
        <fullName evidence="1">Uncharacterized protein</fullName>
    </submittedName>
</protein>
<evidence type="ECO:0000313" key="2">
    <source>
        <dbReference type="Proteomes" id="UP000189981"/>
    </source>
</evidence>
<dbReference type="Proteomes" id="UP000189981">
    <property type="component" value="Unassembled WGS sequence"/>
</dbReference>
<accession>A0A1T5AXQ8</accession>
<gene>
    <name evidence="1" type="ORF">SAMN05661099_1095</name>
</gene>
<organism evidence="1 2">
    <name type="scientific">Daejeonella lutea</name>
    <dbReference type="NCBI Taxonomy" id="572036"/>
    <lineage>
        <taxon>Bacteria</taxon>
        <taxon>Pseudomonadati</taxon>
        <taxon>Bacteroidota</taxon>
        <taxon>Sphingobacteriia</taxon>
        <taxon>Sphingobacteriales</taxon>
        <taxon>Sphingobacteriaceae</taxon>
        <taxon>Daejeonella</taxon>
    </lineage>
</organism>
<keyword evidence="2" id="KW-1185">Reference proteome</keyword>
<proteinExistence type="predicted"/>
<dbReference type="AlphaFoldDB" id="A0A1T5AXQ8"/>